<dbReference type="RefSeq" id="WP_343915907.1">
    <property type="nucleotide sequence ID" value="NZ_BAAAJT010000002.1"/>
</dbReference>
<evidence type="ECO:0000256" key="1">
    <source>
        <dbReference type="SAM" id="MobiDB-lite"/>
    </source>
</evidence>
<feature type="domain" description="DNA primase/polymerase bifunctional N-terminal" evidence="2">
    <location>
        <begin position="8"/>
        <end position="181"/>
    </location>
</feature>
<feature type="region of interest" description="Disordered" evidence="1">
    <location>
        <begin position="1"/>
        <end position="43"/>
    </location>
</feature>
<protein>
    <submittedName>
        <fullName evidence="3">Bifunctional DNA primase/polymerase</fullName>
    </submittedName>
</protein>
<dbReference type="SMART" id="SM00943">
    <property type="entry name" value="Prim-Pol"/>
    <property type="match status" value="1"/>
</dbReference>
<dbReference type="Proteomes" id="UP001597351">
    <property type="component" value="Unassembled WGS sequence"/>
</dbReference>
<proteinExistence type="predicted"/>
<dbReference type="InterPro" id="IPR015330">
    <property type="entry name" value="DNA_primase/pol_bifunc_N"/>
</dbReference>
<dbReference type="Pfam" id="PF13481">
    <property type="entry name" value="AAA_25"/>
    <property type="match status" value="1"/>
</dbReference>
<dbReference type="Gene3D" id="3.40.50.300">
    <property type="entry name" value="P-loop containing nucleotide triphosphate hydrolases"/>
    <property type="match status" value="1"/>
</dbReference>
<comment type="caution">
    <text evidence="3">The sequence shown here is derived from an EMBL/GenBank/DDBJ whole genome shotgun (WGS) entry which is preliminary data.</text>
</comment>
<gene>
    <name evidence="3" type="ORF">ACFSDE_00205</name>
</gene>
<sequence length="616" mass="66986">MSGYSEEAWSLHHSGVGSPLPLPHAGKTPPPRGFTGRDGVDPSSAEVQAWVDAKSQANIACRLAEGVLGLDVDAYEPKNGAASLASLSERLGELPPTVVVTSRDGDSGIRLYRVPAGRSWAENADHLVGRDSHVDVIQRAHRYVVWKGSTHPSGALYRLDDQRTGEAGIEGVKAEELPDLPEPWVVALQHREVDELHDPAPASPNPHEGLIPVGSRDTALRDYAALLRRKGLTEREAEALVRLRWEDCEQPPGDEFSLAAALAKVASAYRNLDPEVVDEAVQSERPTRLTDGASFLLDEAEAVPVLWGDGEEALWAKGECLMIVGPPGAGKTTIAQQLVFARMGLREEVVAWPVGPDPGRVLYLAMDRPSQIRRSMGRLVAPEHRATLGDRLRVHKGPLPVDLTDPRNRDWLADYAESVGATTVVVDSLKDVVVRLSDDSSAGAYNAARMEVLARGIEVVELHHQRKANGENRKPRALDDVFGSRMLTAGAGSVLMLWGQAGDPVVEAFHVKPVLEPLAPFKVHHDHRTGESRIYGQEDLAELLTGSGEFGLTPAQIAMQRHSTTTPSKSQVETARKQLKRLVDRGVAEVVPAVPDRAVRYRMPDLVLDLPKEPDL</sequence>
<dbReference type="Pfam" id="PF09250">
    <property type="entry name" value="Prim-Pol"/>
    <property type="match status" value="1"/>
</dbReference>
<keyword evidence="4" id="KW-1185">Reference proteome</keyword>
<accession>A0ABW4TEZ3</accession>
<dbReference type="EMBL" id="JBHUGD010000001">
    <property type="protein sequence ID" value="MFD1945200.1"/>
    <property type="molecule type" value="Genomic_DNA"/>
</dbReference>
<evidence type="ECO:0000313" key="3">
    <source>
        <dbReference type="EMBL" id="MFD1945200.1"/>
    </source>
</evidence>
<organism evidence="3 4">
    <name type="scientific">Nocardioides aestuarii</name>
    <dbReference type="NCBI Taxonomy" id="252231"/>
    <lineage>
        <taxon>Bacteria</taxon>
        <taxon>Bacillati</taxon>
        <taxon>Actinomycetota</taxon>
        <taxon>Actinomycetes</taxon>
        <taxon>Propionibacteriales</taxon>
        <taxon>Nocardioidaceae</taxon>
        <taxon>Nocardioides</taxon>
    </lineage>
</organism>
<reference evidence="4" key="1">
    <citation type="journal article" date="2019" name="Int. J. Syst. Evol. Microbiol.">
        <title>The Global Catalogue of Microorganisms (GCM) 10K type strain sequencing project: providing services to taxonomists for standard genome sequencing and annotation.</title>
        <authorList>
            <consortium name="The Broad Institute Genomics Platform"/>
            <consortium name="The Broad Institute Genome Sequencing Center for Infectious Disease"/>
            <person name="Wu L."/>
            <person name="Ma J."/>
        </authorList>
    </citation>
    <scope>NUCLEOTIDE SEQUENCE [LARGE SCALE GENOMIC DNA]</scope>
    <source>
        <strain evidence="4">CGMCC 1.12477</strain>
    </source>
</reference>
<name>A0ABW4TEZ3_9ACTN</name>
<dbReference type="InterPro" id="IPR027417">
    <property type="entry name" value="P-loop_NTPase"/>
</dbReference>
<evidence type="ECO:0000259" key="2">
    <source>
        <dbReference type="SMART" id="SM00943"/>
    </source>
</evidence>
<evidence type="ECO:0000313" key="4">
    <source>
        <dbReference type="Proteomes" id="UP001597351"/>
    </source>
</evidence>
<dbReference type="SUPFAM" id="SSF52540">
    <property type="entry name" value="P-loop containing nucleoside triphosphate hydrolases"/>
    <property type="match status" value="1"/>
</dbReference>